<keyword evidence="4" id="KW-1185">Reference proteome</keyword>
<protein>
    <submittedName>
        <fullName evidence="3">Uncharacterized protein</fullName>
    </submittedName>
</protein>
<feature type="signal peptide" evidence="2">
    <location>
        <begin position="1"/>
        <end position="30"/>
    </location>
</feature>
<sequence>MNVRRSGPRWMRWLVTGMALSLMALPAVHAQQPPPSGPAPQVPAEPSQPSPADPRASAVDQLKVALDQVSEENISGKSDRELGQVAQSVVNVLEGSSGEHFNAEVANPGDGTGAIVYLEQVTGRKASDFPEDQLESMATSSDHPPEVQALVHVLMADSLLTGAPVTADTVLLAADHLNEALGLLESGATTAPGASGSGSSSTGSGGSG</sequence>
<evidence type="ECO:0000256" key="2">
    <source>
        <dbReference type="SAM" id="SignalP"/>
    </source>
</evidence>
<feature type="compositionally biased region" description="Pro residues" evidence="1">
    <location>
        <begin position="32"/>
        <end position="52"/>
    </location>
</feature>
<gene>
    <name evidence="3" type="ORF">U7230_08320</name>
</gene>
<reference evidence="3 4" key="1">
    <citation type="journal article" date="2024" name="Front. Microbiol.">
        <title>Novel thermophilic genera Geochorda gen. nov. and Carboxydochorda gen. nov. from the deep terrestrial subsurface reveal the ecophysiological diversity in the class Limnochordia.</title>
        <authorList>
            <person name="Karnachuk O.V."/>
            <person name="Lukina A.P."/>
            <person name="Avakyan M.R."/>
            <person name="Kadnikov V.V."/>
            <person name="Begmatov S."/>
            <person name="Beletsky A.V."/>
            <person name="Vlasova K.G."/>
            <person name="Novikov A.A."/>
            <person name="Shcherbakova V.A."/>
            <person name="Mardanov A.V."/>
            <person name="Ravin N.V."/>
        </authorList>
    </citation>
    <scope>NUCLEOTIDE SEQUENCE [LARGE SCALE GENOMIC DNA]</scope>
    <source>
        <strain evidence="3 4">L945</strain>
    </source>
</reference>
<dbReference type="Proteomes" id="UP001332192">
    <property type="component" value="Chromosome"/>
</dbReference>
<feature type="region of interest" description="Disordered" evidence="1">
    <location>
        <begin position="187"/>
        <end position="208"/>
    </location>
</feature>
<feature type="chain" id="PRO_5045741713" evidence="2">
    <location>
        <begin position="31"/>
        <end position="208"/>
    </location>
</feature>
<dbReference type="EMBL" id="CP141615">
    <property type="protein sequence ID" value="WRP16112.1"/>
    <property type="molecule type" value="Genomic_DNA"/>
</dbReference>
<feature type="region of interest" description="Disordered" evidence="1">
    <location>
        <begin position="29"/>
        <end position="59"/>
    </location>
</feature>
<accession>A0ABZ1BTK2</accession>
<keyword evidence="2" id="KW-0732">Signal</keyword>
<evidence type="ECO:0000313" key="4">
    <source>
        <dbReference type="Proteomes" id="UP001332192"/>
    </source>
</evidence>
<name>A0ABZ1BTK2_9FIRM</name>
<feature type="compositionally biased region" description="Low complexity" evidence="1">
    <location>
        <begin position="187"/>
        <end position="202"/>
    </location>
</feature>
<proteinExistence type="predicted"/>
<evidence type="ECO:0000313" key="3">
    <source>
        <dbReference type="EMBL" id="WRP16112.1"/>
    </source>
</evidence>
<dbReference type="RefSeq" id="WP_324715385.1">
    <property type="nucleotide sequence ID" value="NZ_CP141615.1"/>
</dbReference>
<evidence type="ECO:0000256" key="1">
    <source>
        <dbReference type="SAM" id="MobiDB-lite"/>
    </source>
</evidence>
<organism evidence="3 4">
    <name type="scientific">Carboxydichorda subterranea</name>
    <dbReference type="NCBI Taxonomy" id="3109565"/>
    <lineage>
        <taxon>Bacteria</taxon>
        <taxon>Bacillati</taxon>
        <taxon>Bacillota</taxon>
        <taxon>Limnochordia</taxon>
        <taxon>Limnochordales</taxon>
        <taxon>Geochordaceae</taxon>
        <taxon>Carboxydichorda</taxon>
    </lineage>
</organism>